<dbReference type="InterPro" id="IPR032821">
    <property type="entry name" value="PKS_assoc"/>
</dbReference>
<keyword evidence="2" id="KW-0597">Phosphoprotein</keyword>
<evidence type="ECO:0000256" key="4">
    <source>
        <dbReference type="ARBA" id="ARBA00022857"/>
    </source>
</evidence>
<dbReference type="InterPro" id="IPR014031">
    <property type="entry name" value="Ketoacyl_synth_C"/>
</dbReference>
<dbReference type="InterPro" id="IPR036736">
    <property type="entry name" value="ACP-like_sf"/>
</dbReference>
<dbReference type="InterPro" id="IPR050444">
    <property type="entry name" value="Polyketide_Synthase"/>
</dbReference>
<dbReference type="SMART" id="SM00822">
    <property type="entry name" value="PKS_KR"/>
    <property type="match status" value="1"/>
</dbReference>
<dbReference type="SUPFAM" id="SSF50129">
    <property type="entry name" value="GroES-like"/>
    <property type="match status" value="1"/>
</dbReference>
<dbReference type="InterPro" id="IPR016039">
    <property type="entry name" value="Thiolase-like"/>
</dbReference>
<keyword evidence="3" id="KW-0808">Transferase</keyword>
<keyword evidence="4" id="KW-0521">NADP</keyword>
<dbReference type="GO" id="GO:0016491">
    <property type="term" value="F:oxidoreductase activity"/>
    <property type="evidence" value="ECO:0007669"/>
    <property type="project" value="InterPro"/>
</dbReference>
<dbReference type="InterPro" id="IPR020841">
    <property type="entry name" value="PKS_Beta-ketoAc_synthase_dom"/>
</dbReference>
<feature type="domain" description="Ketosynthase family 3 (KS3)" evidence="8">
    <location>
        <begin position="1"/>
        <end position="418"/>
    </location>
</feature>
<dbReference type="SMART" id="SM00827">
    <property type="entry name" value="PKS_AT"/>
    <property type="match status" value="1"/>
</dbReference>
<dbReference type="InterPro" id="IPR057326">
    <property type="entry name" value="KR_dom"/>
</dbReference>
<dbReference type="Pfam" id="PF00109">
    <property type="entry name" value="ketoacyl-synt"/>
    <property type="match status" value="1"/>
</dbReference>
<dbReference type="PANTHER" id="PTHR45681">
    <property type="entry name" value="POLYKETIDE SYNTHASE 44-RELATED"/>
    <property type="match status" value="1"/>
</dbReference>
<dbReference type="Pfam" id="PF00698">
    <property type="entry name" value="Acyl_transf_1"/>
    <property type="match status" value="1"/>
</dbReference>
<feature type="transmembrane region" description="Helical" evidence="6">
    <location>
        <begin position="1925"/>
        <end position="1944"/>
    </location>
</feature>
<dbReference type="InterPro" id="IPR016035">
    <property type="entry name" value="Acyl_Trfase/lysoPLipase"/>
</dbReference>
<dbReference type="PANTHER" id="PTHR45681:SF6">
    <property type="entry name" value="POLYKETIDE SYNTHASE 37"/>
    <property type="match status" value="1"/>
</dbReference>
<dbReference type="PROSITE" id="PS52004">
    <property type="entry name" value="KS3_2"/>
    <property type="match status" value="1"/>
</dbReference>
<dbReference type="SUPFAM" id="SSF52151">
    <property type="entry name" value="FabD/lysophospholipase-like"/>
    <property type="match status" value="1"/>
</dbReference>
<accession>A0A6C0EK27</accession>
<dbReference type="InterPro" id="IPR018201">
    <property type="entry name" value="Ketoacyl_synth_AS"/>
</dbReference>
<evidence type="ECO:0000256" key="3">
    <source>
        <dbReference type="ARBA" id="ARBA00022679"/>
    </source>
</evidence>
<dbReference type="Pfam" id="PF08659">
    <property type="entry name" value="KR"/>
    <property type="match status" value="1"/>
</dbReference>
<dbReference type="InterPro" id="IPR014043">
    <property type="entry name" value="Acyl_transferase_dom"/>
</dbReference>
<dbReference type="SMART" id="SM00829">
    <property type="entry name" value="PKS_ER"/>
    <property type="match status" value="1"/>
</dbReference>
<dbReference type="InterPro" id="IPR013154">
    <property type="entry name" value="ADH-like_N"/>
</dbReference>
<dbReference type="GO" id="GO:0004315">
    <property type="term" value="F:3-oxoacyl-[acyl-carrier-protein] synthase activity"/>
    <property type="evidence" value="ECO:0007669"/>
    <property type="project" value="InterPro"/>
</dbReference>
<dbReference type="CDD" id="cd05195">
    <property type="entry name" value="enoyl_red"/>
    <property type="match status" value="1"/>
</dbReference>
<sequence length="1945" mass="221115">MKLAVVGISLKLPNNINDLEDLYNNLLNKEDCIKNVPKDRYNIDKYYDKDNNIGKIRTKRGGYMEGVFDFDNKFFNISSKEANVTDPQQRIMLELVYEALENAGIKKKDIHNTKTGVFMGCCNTEYFSQQLEDSENLNQFSVLGGLLTLLSNRISYYYGLIGTSLTLDTACSSSGHALHLACQSIINGENDQCIVGGSNLLLLPETSVGFSQGQFLSPDGKCKAFDNLADGYVRSEGCVITIVKPLEKAIRDKNHIHCIINNTAVNQDGKTQSITMPGLSSQKLLLQKCYKNIDVNKITYMECHGTGTKVGDKIETQSIGEILGNKRKTFLPIGSIKTNIGHTEATSGLASLCKVIVMMKYRKLLPNIHFNTPSENIDFNTLKLEVIDEVRTISDKKIIMGINNYGFGGSNFHCVLENYNNEEYYVEEAQNTLHLLAINGVNEVSIDKNMHPFLECDENNFLEYVYNQNMKESLQEAKLFIIKDQTEFERRVFEPEGNKDLSCIYGKFSKNKPNITFVFCGQGPQFMDIGIDFMERFPVFKSWILECDRHWKKLTGFSFIEKYGLFIKSDTIDYITIPINEPVVAQPCITFFQIAMYHLYKSFNINPKYVIGHSAGEQASFYASGALTLEDAIKISYYRSIYQQETVNSGNMLAINLPINEIEEYLVKYPSLELAVINSPKSFVLAGLSVDIDKCKEDLVKDSIVAIKIRGSCAFHSSAQDSIKDAILENTKNITIKNFKTELISTVTGFTLEKEDYTDNYWWNNIRDTVKFSEGLDQCVEADIFIEISPHTVLSSAIKQIYPKKLVLQSAHRKEDSGYRFLSTVAKLYLCGTNVDMTRFGKKNNKYFPKYEWDRETFIHQPESVVNRSFDKHTPLNQIRFLKDTYPYVKDHIVGSKIILPTVCYIDLINKYILGVNNTIENFKIHTMYEVKSSIEFNVNKVDNKYTLTNNNIDYLTFNISNSSITPENIDCNAILNSDNTLSKDQMINILGNKNFNFGNNMFNFSKSYVLDNSILTLIEDTSNKNYKINPTSIDITLTNVMFIQGLTNNNQYLPSKIEQIVYYNNNTPKYAYTINKIETVEHCVTDSYILDNNFNVIFKLSNLLSKNITTNTTSLYSLKPNNIPLDSLDNSQGYEFIETTNLLEIRDILDKNIDKLYLINITEHYEIVGFIRSLINESKTIHYKVCYYSDKINIAENINKYDFKHIETFYKNNTFFDYNLEQITDHYTYSEHYYLDYSFKGSINNLEFRSKYINELLDGEVIIDIKASAINFKDVAVILDIIPDINVGYEISGVVTDTKSKHYNVGDLVFGTDTIKGQGISNKIICNEKYVWKNPENMSFGESSSLGISYGTAYLALIHYANISPNDTVLIHSATGGLGLAAIEICKYIGCKIIATAGNNEKRDYLKSFECIDFITDSRNITTYKNDILKFTDNVGVDVILSATIDEHLQANLDLLKPMGKLLDVSKKNLYNDSSIALKNFIKSIQYHSIHFDKLLESNNPLIRSIMDKVIVLFEDNKLNLFNIKSFPINNYKEVFLEFSKSKHIGKYILTNDNYQPEQLLLPKSFFNPTKFYLITGGLGGLGIKLIEWMIIHGAKKFIVTSRKSNPTLPYQNDLTISLVSLKTDLLDYAELNDLLKDFDIDGVFHLAGKTMDKLAKNIVEDDISNVLDVKVKGIQNLGKIFNSNREHTFFVAFSSIVSLIGNPGQSIYSAANSYMDMYCQKRHESNLPALSINLGAIGGCGMIQQDYDLANVMMSNGINFTIYHNLFSTMKICLLNTTLFNVCITDQDWNNLGSLKTKGLYKNYLNSSTLDTEAVDIDDIKNRLIGHIKKLVGVDELSLDQDLLGYGVDSIMSMDIANWCKNNININIKQIDILQGITINEILSKVPNIIITPDTTKSTNLFYYESGIKFNDEEEDNSPNTNIYYGISAILLSFFYLIWYLLF</sequence>
<feature type="domain" description="Carrier" evidence="7">
    <location>
        <begin position="1817"/>
        <end position="1892"/>
    </location>
</feature>
<dbReference type="Pfam" id="PF16197">
    <property type="entry name" value="KAsynt_C_assoc"/>
    <property type="match status" value="1"/>
</dbReference>
<dbReference type="InterPro" id="IPR013149">
    <property type="entry name" value="ADH-like_C"/>
</dbReference>
<protein>
    <submittedName>
        <fullName evidence="9">Uncharacterized protein</fullName>
    </submittedName>
</protein>
<dbReference type="Gene3D" id="3.40.366.10">
    <property type="entry name" value="Malonyl-Coenzyme A Acyl Carrier Protein, domain 2"/>
    <property type="match status" value="1"/>
</dbReference>
<dbReference type="CDD" id="cd00833">
    <property type="entry name" value="PKS"/>
    <property type="match status" value="1"/>
</dbReference>
<evidence type="ECO:0000256" key="6">
    <source>
        <dbReference type="SAM" id="Phobius"/>
    </source>
</evidence>
<dbReference type="GO" id="GO:0006633">
    <property type="term" value="P:fatty acid biosynthetic process"/>
    <property type="evidence" value="ECO:0007669"/>
    <property type="project" value="InterPro"/>
</dbReference>
<dbReference type="SUPFAM" id="SSF53901">
    <property type="entry name" value="Thiolase-like"/>
    <property type="match status" value="1"/>
</dbReference>
<evidence type="ECO:0000259" key="8">
    <source>
        <dbReference type="PROSITE" id="PS52004"/>
    </source>
</evidence>
<evidence type="ECO:0000256" key="5">
    <source>
        <dbReference type="ARBA" id="ARBA00023268"/>
    </source>
</evidence>
<dbReference type="Gene3D" id="3.90.180.10">
    <property type="entry name" value="Medium-chain alcohol dehydrogenases, catalytic domain"/>
    <property type="match status" value="1"/>
</dbReference>
<dbReference type="InterPro" id="IPR016036">
    <property type="entry name" value="Malonyl_transacylase_ACP-bd"/>
</dbReference>
<dbReference type="InterPro" id="IPR042104">
    <property type="entry name" value="PKS_dehydratase_sf"/>
</dbReference>
<evidence type="ECO:0000313" key="9">
    <source>
        <dbReference type="EMBL" id="QHT29072.1"/>
    </source>
</evidence>
<dbReference type="Pfam" id="PF02801">
    <property type="entry name" value="Ketoacyl-synt_C"/>
    <property type="match status" value="1"/>
</dbReference>
<evidence type="ECO:0000259" key="7">
    <source>
        <dbReference type="PROSITE" id="PS50075"/>
    </source>
</evidence>
<dbReference type="PROSITE" id="PS50075">
    <property type="entry name" value="CARRIER"/>
    <property type="match status" value="1"/>
</dbReference>
<dbReference type="InterPro" id="IPR020843">
    <property type="entry name" value="ER"/>
</dbReference>
<evidence type="ECO:0000256" key="1">
    <source>
        <dbReference type="ARBA" id="ARBA00022450"/>
    </source>
</evidence>
<dbReference type="Pfam" id="PF23297">
    <property type="entry name" value="ACP_SdgA_C"/>
    <property type="match status" value="1"/>
</dbReference>
<dbReference type="PROSITE" id="PS00606">
    <property type="entry name" value="KS3_1"/>
    <property type="match status" value="1"/>
</dbReference>
<dbReference type="Gene3D" id="3.10.129.110">
    <property type="entry name" value="Polyketide synthase dehydratase"/>
    <property type="match status" value="1"/>
</dbReference>
<dbReference type="SUPFAM" id="SSF55048">
    <property type="entry name" value="Probable ACP-binding domain of malonyl-CoA ACP transacylase"/>
    <property type="match status" value="1"/>
</dbReference>
<dbReference type="Gene3D" id="3.40.50.720">
    <property type="entry name" value="NAD(P)-binding Rossmann-like Domain"/>
    <property type="match status" value="1"/>
</dbReference>
<dbReference type="InterPro" id="IPR009081">
    <property type="entry name" value="PP-bd_ACP"/>
</dbReference>
<dbReference type="InterPro" id="IPR001227">
    <property type="entry name" value="Ac_transferase_dom_sf"/>
</dbReference>
<dbReference type="SUPFAM" id="SSF51735">
    <property type="entry name" value="NAD(P)-binding Rossmann-fold domains"/>
    <property type="match status" value="2"/>
</dbReference>
<dbReference type="Pfam" id="PF08240">
    <property type="entry name" value="ADH_N"/>
    <property type="match status" value="1"/>
</dbReference>
<dbReference type="Gene3D" id="3.40.47.10">
    <property type="match status" value="1"/>
</dbReference>
<dbReference type="SUPFAM" id="SSF47336">
    <property type="entry name" value="ACP-like"/>
    <property type="match status" value="1"/>
</dbReference>
<dbReference type="EMBL" id="MN738868">
    <property type="protein sequence ID" value="QHT29072.1"/>
    <property type="molecule type" value="Genomic_DNA"/>
</dbReference>
<dbReference type="Pfam" id="PF00107">
    <property type="entry name" value="ADH_zinc_N"/>
    <property type="match status" value="1"/>
</dbReference>
<keyword evidence="6" id="KW-0812">Transmembrane</keyword>
<evidence type="ECO:0000256" key="2">
    <source>
        <dbReference type="ARBA" id="ARBA00022553"/>
    </source>
</evidence>
<dbReference type="Gene3D" id="3.30.70.3290">
    <property type="match status" value="1"/>
</dbReference>
<keyword evidence="6" id="KW-0472">Membrane</keyword>
<reference evidence="9" key="1">
    <citation type="journal article" date="2020" name="Nature">
        <title>Giant virus diversity and host interactions through global metagenomics.</title>
        <authorList>
            <person name="Schulz F."/>
            <person name="Roux S."/>
            <person name="Paez-Espino D."/>
            <person name="Jungbluth S."/>
            <person name="Walsh D.A."/>
            <person name="Denef V.J."/>
            <person name="McMahon K.D."/>
            <person name="Konstantinidis K.T."/>
            <person name="Eloe-Fadrosh E.A."/>
            <person name="Kyrpides N.C."/>
            <person name="Woyke T."/>
        </authorList>
    </citation>
    <scope>NUCLEOTIDE SEQUENCE</scope>
    <source>
        <strain evidence="9">GVMAG-M-3300001351-8</strain>
    </source>
</reference>
<keyword evidence="5" id="KW-0511">Multifunctional enzyme</keyword>
<keyword evidence="6" id="KW-1133">Transmembrane helix</keyword>
<dbReference type="SMART" id="SM00825">
    <property type="entry name" value="PKS_KS"/>
    <property type="match status" value="1"/>
</dbReference>
<organism evidence="9">
    <name type="scientific">viral metagenome</name>
    <dbReference type="NCBI Taxonomy" id="1070528"/>
    <lineage>
        <taxon>unclassified sequences</taxon>
        <taxon>metagenomes</taxon>
        <taxon>organismal metagenomes</taxon>
    </lineage>
</organism>
<dbReference type="InterPro" id="IPR036291">
    <property type="entry name" value="NAD(P)-bd_dom_sf"/>
</dbReference>
<dbReference type="InterPro" id="IPR011032">
    <property type="entry name" value="GroES-like_sf"/>
</dbReference>
<keyword evidence="1" id="KW-0596">Phosphopantetheine</keyword>
<name>A0A6C0EK27_9ZZZZ</name>
<proteinExistence type="predicted"/>
<dbReference type="InterPro" id="IPR014030">
    <property type="entry name" value="Ketoacyl_synth_N"/>
</dbReference>
<dbReference type="InterPro" id="IPR013968">
    <property type="entry name" value="PKS_KR"/>
</dbReference>